<dbReference type="Gene3D" id="3.50.4.10">
    <property type="entry name" value="Hepatocyte Growth Factor"/>
    <property type="match status" value="1"/>
</dbReference>
<reference evidence="2" key="1">
    <citation type="submission" date="2022-11" db="UniProtKB">
        <authorList>
            <consortium name="WormBaseParasite"/>
        </authorList>
    </citation>
    <scope>IDENTIFICATION</scope>
</reference>
<accession>A0A915K3J8</accession>
<name>A0A915K3J8_ROMCU</name>
<dbReference type="WBParaSite" id="nRc.2.0.1.t33360-RA">
    <property type="protein sequence ID" value="nRc.2.0.1.t33360-RA"/>
    <property type="gene ID" value="nRc.2.0.1.g33360"/>
</dbReference>
<proteinExistence type="predicted"/>
<keyword evidence="1" id="KW-1185">Reference proteome</keyword>
<dbReference type="Proteomes" id="UP000887565">
    <property type="component" value="Unplaced"/>
</dbReference>
<evidence type="ECO:0000313" key="1">
    <source>
        <dbReference type="Proteomes" id="UP000887565"/>
    </source>
</evidence>
<dbReference type="AlphaFoldDB" id="A0A915K3J8"/>
<protein>
    <submittedName>
        <fullName evidence="2">Apple domain-containing protein</fullName>
    </submittedName>
</protein>
<evidence type="ECO:0000313" key="2">
    <source>
        <dbReference type="WBParaSite" id="nRc.2.0.1.t33360-RA"/>
    </source>
</evidence>
<organism evidence="1 2">
    <name type="scientific">Romanomermis culicivorax</name>
    <name type="common">Nematode worm</name>
    <dbReference type="NCBI Taxonomy" id="13658"/>
    <lineage>
        <taxon>Eukaryota</taxon>
        <taxon>Metazoa</taxon>
        <taxon>Ecdysozoa</taxon>
        <taxon>Nematoda</taxon>
        <taxon>Enoplea</taxon>
        <taxon>Dorylaimia</taxon>
        <taxon>Mermithida</taxon>
        <taxon>Mermithoidea</taxon>
        <taxon>Mermithidae</taxon>
        <taxon>Romanomermis</taxon>
    </lineage>
</organism>
<sequence length="110" mass="12863">MASQHRLRGRCCPMPCRDAVHSDQQLINLDGRCFYHRKYVKNNCEYVGRDIQLHNGKILRLNRLNAYGCEYACLRYIQCTHFTWSLDGCFLKKAQTNNQISQSFKVSDGK</sequence>